<keyword evidence="1" id="KW-0472">Membrane</keyword>
<name>A0A5Q0P3S4_9GAMM</name>
<keyword evidence="1" id="KW-0812">Transmembrane</keyword>
<reference evidence="4 5" key="1">
    <citation type="submission" date="2019-10" db="EMBL/GenBank/DDBJ databases">
        <authorList>
            <person name="Dong K."/>
        </authorList>
    </citation>
    <scope>NUCLEOTIDE SEQUENCE [LARGE SCALE GENOMIC DNA]</scope>
    <source>
        <strain evidence="4">dk386</strain>
        <strain evidence="3">Dk386</strain>
        <strain evidence="2">Dk771</strain>
        <strain evidence="5">dk771</strain>
    </source>
</reference>
<accession>A0A5Q0P3S4</accession>
<dbReference type="EMBL" id="WITK01000003">
    <property type="protein sequence ID" value="MQW91325.1"/>
    <property type="molecule type" value="Genomic_DNA"/>
</dbReference>
<feature type="transmembrane region" description="Helical" evidence="1">
    <location>
        <begin position="117"/>
        <end position="135"/>
    </location>
</feature>
<proteinExistence type="predicted"/>
<dbReference type="Proteomes" id="UP000327478">
    <property type="component" value="Chromosome"/>
</dbReference>
<evidence type="ECO:0000313" key="5">
    <source>
        <dbReference type="Proteomes" id="UP000480556"/>
    </source>
</evidence>
<dbReference type="AlphaFoldDB" id="A0A5Q0P3S4"/>
<evidence type="ECO:0000313" key="2">
    <source>
        <dbReference type="EMBL" id="MQW91325.1"/>
    </source>
</evidence>
<dbReference type="RefSeq" id="WP_153372410.1">
    <property type="nucleotide sequence ID" value="NZ_CP045650.1"/>
</dbReference>
<protein>
    <submittedName>
        <fullName evidence="2">Uncharacterized protein</fullName>
    </submittedName>
</protein>
<gene>
    <name evidence="3" type="ORF">GFH30_10435</name>
    <name evidence="2" type="ORF">GHJ48_02710</name>
</gene>
<keyword evidence="1" id="KW-1133">Transmembrane helix</keyword>
<sequence>MQHLILKIKPEQLSDIIDLVDNEQKLDAINYIADQTPLNEIQALRVIDAIVHDREQVMQIQHEQLHHIPEGLETFQSPTVAIEATHESISPMELTHEPSNRINHLIEKAAMPNRKQMLIVGSIGVILLALLISLFK</sequence>
<dbReference type="EMBL" id="CP045650">
    <property type="protein sequence ID" value="QGA11769.1"/>
    <property type="molecule type" value="Genomic_DNA"/>
</dbReference>
<evidence type="ECO:0000313" key="4">
    <source>
        <dbReference type="Proteomes" id="UP000327478"/>
    </source>
</evidence>
<dbReference type="Proteomes" id="UP000480556">
    <property type="component" value="Unassembled WGS sequence"/>
</dbReference>
<evidence type="ECO:0000256" key="1">
    <source>
        <dbReference type="SAM" id="Phobius"/>
    </source>
</evidence>
<keyword evidence="4" id="KW-1185">Reference proteome</keyword>
<organism evidence="2 5">
    <name type="scientific">Acinetobacter wanghuae</name>
    <dbReference type="NCBI Taxonomy" id="2662362"/>
    <lineage>
        <taxon>Bacteria</taxon>
        <taxon>Pseudomonadati</taxon>
        <taxon>Pseudomonadota</taxon>
        <taxon>Gammaproteobacteria</taxon>
        <taxon>Moraxellales</taxon>
        <taxon>Moraxellaceae</taxon>
        <taxon>Acinetobacter</taxon>
    </lineage>
</organism>
<evidence type="ECO:0000313" key="3">
    <source>
        <dbReference type="EMBL" id="QGA11769.1"/>
    </source>
</evidence>